<evidence type="ECO:0000313" key="2">
    <source>
        <dbReference type="EMBL" id="CAK0845405.1"/>
    </source>
</evidence>
<proteinExistence type="predicted"/>
<feature type="compositionally biased region" description="Basic residues" evidence="1">
    <location>
        <begin position="1"/>
        <end position="10"/>
    </location>
</feature>
<sequence length="90" mass="10218">MMWPARARRRAVAEGAVTGQRDMRGTRDVGGETGAHQLRRWDFSGDRRRKRESRMKPARQEKASGGRGRDRALALLSGMWEAKLEPISIL</sequence>
<keyword evidence="3" id="KW-1185">Reference proteome</keyword>
<feature type="compositionally biased region" description="Basic and acidic residues" evidence="1">
    <location>
        <begin position="54"/>
        <end position="70"/>
    </location>
</feature>
<feature type="compositionally biased region" description="Basic and acidic residues" evidence="1">
    <location>
        <begin position="21"/>
        <end position="30"/>
    </location>
</feature>
<evidence type="ECO:0000313" key="3">
    <source>
        <dbReference type="Proteomes" id="UP001189429"/>
    </source>
</evidence>
<protein>
    <submittedName>
        <fullName evidence="2">Uncharacterized protein</fullName>
    </submittedName>
</protein>
<reference evidence="2" key="1">
    <citation type="submission" date="2023-10" db="EMBL/GenBank/DDBJ databases">
        <authorList>
            <person name="Chen Y."/>
            <person name="Shah S."/>
            <person name="Dougan E. K."/>
            <person name="Thang M."/>
            <person name="Chan C."/>
        </authorList>
    </citation>
    <scope>NUCLEOTIDE SEQUENCE [LARGE SCALE GENOMIC DNA]</scope>
</reference>
<name>A0ABN9TI92_9DINO</name>
<comment type="caution">
    <text evidence="2">The sequence shown here is derived from an EMBL/GenBank/DDBJ whole genome shotgun (WGS) entry which is preliminary data.</text>
</comment>
<dbReference type="Proteomes" id="UP001189429">
    <property type="component" value="Unassembled WGS sequence"/>
</dbReference>
<accession>A0ABN9TI92</accession>
<gene>
    <name evidence="2" type="ORF">PCOR1329_LOCUS39209</name>
</gene>
<evidence type="ECO:0000256" key="1">
    <source>
        <dbReference type="SAM" id="MobiDB-lite"/>
    </source>
</evidence>
<feature type="region of interest" description="Disordered" evidence="1">
    <location>
        <begin position="1"/>
        <end position="70"/>
    </location>
</feature>
<dbReference type="EMBL" id="CAUYUJ010014734">
    <property type="protein sequence ID" value="CAK0845405.1"/>
    <property type="molecule type" value="Genomic_DNA"/>
</dbReference>
<organism evidence="2 3">
    <name type="scientific">Prorocentrum cordatum</name>
    <dbReference type="NCBI Taxonomy" id="2364126"/>
    <lineage>
        <taxon>Eukaryota</taxon>
        <taxon>Sar</taxon>
        <taxon>Alveolata</taxon>
        <taxon>Dinophyceae</taxon>
        <taxon>Prorocentrales</taxon>
        <taxon>Prorocentraceae</taxon>
        <taxon>Prorocentrum</taxon>
    </lineage>
</organism>